<protein>
    <submittedName>
        <fullName evidence="1">Uncharacterized protein</fullName>
    </submittedName>
</protein>
<accession>A0A1K0FD12</accession>
<organism evidence="1 2">
    <name type="scientific">Couchioplanes caeruleus subsp. caeruleus</name>
    <dbReference type="NCBI Taxonomy" id="56427"/>
    <lineage>
        <taxon>Bacteria</taxon>
        <taxon>Bacillati</taxon>
        <taxon>Actinomycetota</taxon>
        <taxon>Actinomycetes</taxon>
        <taxon>Micromonosporales</taxon>
        <taxon>Micromonosporaceae</taxon>
        <taxon>Couchioplanes</taxon>
    </lineage>
</organism>
<keyword evidence="2" id="KW-1185">Reference proteome</keyword>
<sequence>MIDHCPECGEPGTMLIYGLPGPQLSRAVDAGRVRLGGCMIEPGQPDWYCPAGHRWSDEDLDGQQRLLDEILAECNAPPTAHAGASVVEWRVGEPALTLVTPGAPDEVAPFEPSTPVGEYAFVVSPDERYVALFIDSGHRTHGFELFEVRPEFRHIGGLPAMPGSGHPPVFSPDSRWLVGFVADGYRVRGTDQHFTDLFDKRSGARVTLDWASLRALRVPGGELHRVDVGVEMPVSAYPHEYTEWDTEDAVRFTAGDVAVLRMPWGQKVAVSLPPSAPVTGDRPVPAP</sequence>
<evidence type="ECO:0000313" key="2">
    <source>
        <dbReference type="Proteomes" id="UP000182486"/>
    </source>
</evidence>
<gene>
    <name evidence="1" type="ORF">BG844_30550</name>
</gene>
<name>A0A1K0FD12_9ACTN</name>
<dbReference type="AlphaFoldDB" id="A0A1K0FD12"/>
<dbReference type="Proteomes" id="UP000182486">
    <property type="component" value="Unassembled WGS sequence"/>
</dbReference>
<reference evidence="1 2" key="1">
    <citation type="submission" date="2016-09" db="EMBL/GenBank/DDBJ databases">
        <title>Couchioplanes caeruleus draft genome sequence.</title>
        <authorList>
            <person name="Sheehan J."/>
            <person name="Caffrey P."/>
        </authorList>
    </citation>
    <scope>NUCLEOTIDE SEQUENCE [LARGE SCALE GENOMIC DNA]</scope>
    <source>
        <strain evidence="1 2">DSM 43634</strain>
    </source>
</reference>
<dbReference type="RefSeq" id="WP_071808791.1">
    <property type="nucleotide sequence ID" value="NZ_MEIA01000462.1"/>
</dbReference>
<dbReference type="EMBL" id="MEIA01000462">
    <property type="protein sequence ID" value="OJF10713.1"/>
    <property type="molecule type" value="Genomic_DNA"/>
</dbReference>
<evidence type="ECO:0000313" key="1">
    <source>
        <dbReference type="EMBL" id="OJF10713.1"/>
    </source>
</evidence>
<comment type="caution">
    <text evidence="1">The sequence shown here is derived from an EMBL/GenBank/DDBJ whole genome shotgun (WGS) entry which is preliminary data.</text>
</comment>
<proteinExistence type="predicted"/>